<dbReference type="Gene3D" id="3.40.605.10">
    <property type="entry name" value="Aldehyde Dehydrogenase, Chain A, domain 1"/>
    <property type="match status" value="1"/>
</dbReference>
<dbReference type="FunFam" id="3.40.605.10:FF:000004">
    <property type="entry name" value="Aldehyde dehydrogenase"/>
    <property type="match status" value="1"/>
</dbReference>
<evidence type="ECO:0000259" key="6">
    <source>
        <dbReference type="Pfam" id="PF00171"/>
    </source>
</evidence>
<dbReference type="PANTHER" id="PTHR43570">
    <property type="entry name" value="ALDEHYDE DEHYDROGENASE"/>
    <property type="match status" value="1"/>
</dbReference>
<keyword evidence="2 4" id="KW-0560">Oxidoreductase</keyword>
<dbReference type="InterPro" id="IPR012394">
    <property type="entry name" value="Aldehyde_DH_NAD(P)"/>
</dbReference>
<comment type="similarity">
    <text evidence="1 4">Belongs to the aldehyde dehydrogenase family.</text>
</comment>
<feature type="active site" evidence="5">
    <location>
        <position position="254"/>
    </location>
</feature>
<reference evidence="7" key="1">
    <citation type="journal article" date="2020" name="mSystems">
        <title>Genome- and Community-Level Interaction Insights into Carbon Utilization and Element Cycling Functions of Hydrothermarchaeota in Hydrothermal Sediment.</title>
        <authorList>
            <person name="Zhou Z."/>
            <person name="Liu Y."/>
            <person name="Xu W."/>
            <person name="Pan J."/>
            <person name="Luo Z.H."/>
            <person name="Li M."/>
        </authorList>
    </citation>
    <scope>NUCLEOTIDE SEQUENCE [LARGE SCALE GENOMIC DNA]</scope>
    <source>
        <strain evidence="7">HyVt-456</strain>
    </source>
</reference>
<gene>
    <name evidence="7" type="ORF">ENJ10_03710</name>
</gene>
<accession>A0A7V1LLN3</accession>
<dbReference type="InterPro" id="IPR016161">
    <property type="entry name" value="Ald_DH/histidinol_DH"/>
</dbReference>
<proteinExistence type="inferred from homology"/>
<dbReference type="InterPro" id="IPR015590">
    <property type="entry name" value="Aldehyde_DH_dom"/>
</dbReference>
<evidence type="ECO:0000313" key="7">
    <source>
        <dbReference type="EMBL" id="HED09772.1"/>
    </source>
</evidence>
<evidence type="ECO:0000256" key="3">
    <source>
        <dbReference type="ARBA" id="ARBA00023027"/>
    </source>
</evidence>
<evidence type="ECO:0000256" key="4">
    <source>
        <dbReference type="PIRNR" id="PIRNR036492"/>
    </source>
</evidence>
<sequence>MSIKLYLPEKGLCAFVVNFCKNFTSGSFFYILHFSNFKGETVPQPGIETLFSNQREYFNTNLRGAPVSARIKKLKKLRRWILDHRTEIIAALQADFGKPAVEVELSETKVVLKEIDFALNHIRSWSQTRRVPTPLVLFGARSSIRVEPRGVVLIIAPWNFPFNLTIGPLVSALAAGNAVMLKPSEFTPHATELMSGMIAELFPPREVALVTGDGELAARLTRLPFDHIFFTGSPRVGKMVMRAAAENLTSVTLELGGQNPVIVDESALIPQTARRILYGKMLNAGQSCVAANYLFVHRSVAGALKEELKRQLSAVLSASDNTDRPMARLVDSRHMERVEGLLDDSLNSGAEALNDFERDRQQALLSPVLLWDVPAEAQIMKQEIFGPVLPVMVYDELDALIEYLRRKPRPLALYIFSRRRKNINRIINGLSSGAVGINETTAHFFNPHLPFGGAGYSGIGQTHGYYGFMTFSHSRAVFKQPARFAGIDLVRPPYTRFVKKITDFIVRYL</sequence>
<dbReference type="InterPro" id="IPR016162">
    <property type="entry name" value="Ald_DH_N"/>
</dbReference>
<comment type="caution">
    <text evidence="7">The sequence shown here is derived from an EMBL/GenBank/DDBJ whole genome shotgun (WGS) entry which is preliminary data.</text>
</comment>
<dbReference type="AlphaFoldDB" id="A0A7V1LLN3"/>
<feature type="active site" evidence="5">
    <location>
        <position position="288"/>
    </location>
</feature>
<name>A0A7V1LLN3_CALAY</name>
<evidence type="ECO:0000256" key="5">
    <source>
        <dbReference type="PIRSR" id="PIRSR036492-1"/>
    </source>
</evidence>
<dbReference type="PIRSF" id="PIRSF036492">
    <property type="entry name" value="ALDH"/>
    <property type="match status" value="1"/>
</dbReference>
<evidence type="ECO:0000256" key="1">
    <source>
        <dbReference type="ARBA" id="ARBA00009986"/>
    </source>
</evidence>
<protein>
    <recommendedName>
        <fullName evidence="4">Aldehyde dehydrogenase</fullName>
    </recommendedName>
</protein>
<dbReference type="InterPro" id="IPR016163">
    <property type="entry name" value="Ald_DH_C"/>
</dbReference>
<dbReference type="Proteomes" id="UP000886005">
    <property type="component" value="Unassembled WGS sequence"/>
</dbReference>
<dbReference type="Gene3D" id="3.40.309.10">
    <property type="entry name" value="Aldehyde Dehydrogenase, Chain A, domain 2"/>
    <property type="match status" value="1"/>
</dbReference>
<dbReference type="GO" id="GO:0004029">
    <property type="term" value="F:aldehyde dehydrogenase (NAD+) activity"/>
    <property type="evidence" value="ECO:0007669"/>
    <property type="project" value="TreeGrafter"/>
</dbReference>
<dbReference type="PANTHER" id="PTHR43570:SF20">
    <property type="entry name" value="ALDEHYDE DEHYDROGENASE ALDX-RELATED"/>
    <property type="match status" value="1"/>
</dbReference>
<dbReference type="GO" id="GO:0005737">
    <property type="term" value="C:cytoplasm"/>
    <property type="evidence" value="ECO:0007669"/>
    <property type="project" value="TreeGrafter"/>
</dbReference>
<organism evidence="7">
    <name type="scientific">Caldithrix abyssi</name>
    <dbReference type="NCBI Taxonomy" id="187145"/>
    <lineage>
        <taxon>Bacteria</taxon>
        <taxon>Pseudomonadati</taxon>
        <taxon>Calditrichota</taxon>
        <taxon>Calditrichia</taxon>
        <taxon>Calditrichales</taxon>
        <taxon>Calditrichaceae</taxon>
        <taxon>Caldithrix</taxon>
    </lineage>
</organism>
<feature type="domain" description="Aldehyde dehydrogenase" evidence="6">
    <location>
        <begin position="61"/>
        <end position="477"/>
    </location>
</feature>
<evidence type="ECO:0000256" key="2">
    <source>
        <dbReference type="ARBA" id="ARBA00023002"/>
    </source>
</evidence>
<dbReference type="GO" id="GO:0006081">
    <property type="term" value="P:aldehyde metabolic process"/>
    <property type="evidence" value="ECO:0007669"/>
    <property type="project" value="InterPro"/>
</dbReference>
<dbReference type="EMBL" id="DRLD01000098">
    <property type="protein sequence ID" value="HED09772.1"/>
    <property type="molecule type" value="Genomic_DNA"/>
</dbReference>
<dbReference type="SUPFAM" id="SSF53720">
    <property type="entry name" value="ALDH-like"/>
    <property type="match status" value="1"/>
</dbReference>
<keyword evidence="3" id="KW-0520">NAD</keyword>
<dbReference type="Pfam" id="PF00171">
    <property type="entry name" value="Aldedh"/>
    <property type="match status" value="1"/>
</dbReference>